<reference evidence="6" key="1">
    <citation type="submission" date="2023-03" db="EMBL/GenBank/DDBJ databases">
        <title>Massive genome expansion in bonnet fungi (Mycena s.s.) driven by repeated elements and novel gene families across ecological guilds.</title>
        <authorList>
            <consortium name="Lawrence Berkeley National Laboratory"/>
            <person name="Harder C.B."/>
            <person name="Miyauchi S."/>
            <person name="Viragh M."/>
            <person name="Kuo A."/>
            <person name="Thoen E."/>
            <person name="Andreopoulos B."/>
            <person name="Lu D."/>
            <person name="Skrede I."/>
            <person name="Drula E."/>
            <person name="Henrissat B."/>
            <person name="Morin E."/>
            <person name="Kohler A."/>
            <person name="Barry K."/>
            <person name="LaButti K."/>
            <person name="Morin E."/>
            <person name="Salamov A."/>
            <person name="Lipzen A."/>
            <person name="Mereny Z."/>
            <person name="Hegedus B."/>
            <person name="Baldrian P."/>
            <person name="Stursova M."/>
            <person name="Weitz H."/>
            <person name="Taylor A."/>
            <person name="Grigoriev I.V."/>
            <person name="Nagy L.G."/>
            <person name="Martin F."/>
            <person name="Kauserud H."/>
        </authorList>
    </citation>
    <scope>NUCLEOTIDE SEQUENCE</scope>
    <source>
        <strain evidence="6">CBHHK173m</strain>
    </source>
</reference>
<feature type="domain" description="GPI inositol-deacylase winged helix" evidence="4">
    <location>
        <begin position="351"/>
        <end position="426"/>
    </location>
</feature>
<dbReference type="PROSITE" id="PS50297">
    <property type="entry name" value="ANK_REP_REGION"/>
    <property type="match status" value="9"/>
</dbReference>
<evidence type="ECO:0000259" key="5">
    <source>
        <dbReference type="Pfam" id="PF24883"/>
    </source>
</evidence>
<keyword evidence="2 3" id="KW-0040">ANK repeat</keyword>
<dbReference type="SMART" id="SM00248">
    <property type="entry name" value="ANK"/>
    <property type="match status" value="12"/>
</dbReference>
<feature type="domain" description="Nephrocystin 3-like N-terminal" evidence="5">
    <location>
        <begin position="178"/>
        <end position="287"/>
    </location>
</feature>
<dbReference type="PANTHER" id="PTHR24123">
    <property type="entry name" value="ANKYRIN REPEAT-CONTAINING"/>
    <property type="match status" value="1"/>
</dbReference>
<dbReference type="Pfam" id="PF00023">
    <property type="entry name" value="Ank"/>
    <property type="match status" value="1"/>
</dbReference>
<dbReference type="AlphaFoldDB" id="A0AAD6TYW7"/>
<dbReference type="Proteomes" id="UP001222325">
    <property type="component" value="Unassembled WGS sequence"/>
</dbReference>
<evidence type="ECO:0000313" key="7">
    <source>
        <dbReference type="Proteomes" id="UP001222325"/>
    </source>
</evidence>
<dbReference type="PROSITE" id="PS50088">
    <property type="entry name" value="ANK_REPEAT"/>
    <property type="match status" value="9"/>
</dbReference>
<keyword evidence="1" id="KW-0677">Repeat</keyword>
<evidence type="ECO:0000313" key="6">
    <source>
        <dbReference type="EMBL" id="KAJ7080217.1"/>
    </source>
</evidence>
<dbReference type="PANTHER" id="PTHR24123:SF33">
    <property type="entry name" value="PROTEIN HOS4"/>
    <property type="match status" value="1"/>
</dbReference>
<dbReference type="SUPFAM" id="SSF48403">
    <property type="entry name" value="Ankyrin repeat"/>
    <property type="match status" value="2"/>
</dbReference>
<dbReference type="EMBL" id="JARJCN010000056">
    <property type="protein sequence ID" value="KAJ7080217.1"/>
    <property type="molecule type" value="Genomic_DNA"/>
</dbReference>
<dbReference type="InterPro" id="IPR054471">
    <property type="entry name" value="GPIID_WHD"/>
</dbReference>
<feature type="repeat" description="ANK" evidence="3">
    <location>
        <begin position="477"/>
        <end position="509"/>
    </location>
</feature>
<feature type="repeat" description="ANK" evidence="3">
    <location>
        <begin position="580"/>
        <end position="609"/>
    </location>
</feature>
<dbReference type="InterPro" id="IPR051165">
    <property type="entry name" value="Multifunctional_ANK_Repeat"/>
</dbReference>
<evidence type="ECO:0000259" key="4">
    <source>
        <dbReference type="Pfam" id="PF22939"/>
    </source>
</evidence>
<evidence type="ECO:0000256" key="2">
    <source>
        <dbReference type="ARBA" id="ARBA00023043"/>
    </source>
</evidence>
<evidence type="ECO:0000256" key="1">
    <source>
        <dbReference type="ARBA" id="ARBA00022737"/>
    </source>
</evidence>
<gene>
    <name evidence="6" type="ORF">B0H15DRAFT_804194</name>
</gene>
<sequence>MAEVLGTVATILQLVETALRAREYIKDFKNASAEQRKLFSDIGDLKLLLAELEKRAQASPSAGVLQHMLRPLEDFKALLQEFVAKFEQPDNRLAKFTKQLTWTLWNKMEATEFVKKFEAIKSTLNTWLTMGIWDTNQVQERKEEERYNEAEKQQILDWITPLNFFQRQADILAAWQPGTGQWLLSHAQFKCWESQVNQPVQGRQAMVVNYLQTKFQIADSGVACIYLNHKETATQTLVNLLASIWRQLAVAKPLDPSVHALYKHHKERDTRPSVQEITNILQILIAQRQPTLREEIKSCITSKVEGMFLLAKLHIGSLSTKNTVKAVRQALQGLPQDLDQTYEEAIERILSQCSDDKELALRTLTWVAYTKRPLSVAELQEALAIEPGATSLDTDNLLDISIVLAVCAGLVIVDEEMSVDIGDYTAAWNLLDIAATIWGQPVKTNEQGSLVTAAQFGHEKIVRIILEKTVTMGQHMDWKHGFHAALSYGHISVVQGLLDYGADVNADLGGAWGPALQVASESGHMEIVQLLIAYGADVNDNGGPYGTALEAACLNGYIQVAQLLIAHGADVNDNGGPYGTALEAACLNGYIQVAQLLIAHGADVNDNGGPYGTALEAACLNGYIQVAQLLIAHGADVNAKEGYFGTALKAACLNGHIQVAQLLIAHGADVNAKEGYSGTALKAACLNGHIQVVQLLIAHGADVNAKEGHFETALKAACLNGYIQVAQLLIALGADDEGGYYGKAVKAACMSRYIQVAQLLIAHEADVNAQGGKIGSALQAASLGGNIALVQLLLEHGANVNDNGGPYKTALQAASSMGHMQIAQLLIAHGADVNAQGGKFGSALQAASLHGQRVLVQLLSYMEPV</sequence>
<feature type="repeat" description="ANK" evidence="3">
    <location>
        <begin position="806"/>
        <end position="838"/>
    </location>
</feature>
<evidence type="ECO:0000256" key="3">
    <source>
        <dbReference type="PROSITE-ProRule" id="PRU00023"/>
    </source>
</evidence>
<feature type="repeat" description="ANK" evidence="3">
    <location>
        <begin position="515"/>
        <end position="543"/>
    </location>
</feature>
<proteinExistence type="predicted"/>
<dbReference type="InterPro" id="IPR002110">
    <property type="entry name" value="Ankyrin_rpt"/>
</dbReference>
<dbReference type="InterPro" id="IPR036770">
    <property type="entry name" value="Ankyrin_rpt-contain_sf"/>
</dbReference>
<dbReference type="InterPro" id="IPR056884">
    <property type="entry name" value="NPHP3-like_N"/>
</dbReference>
<name>A0AAD6TYW7_9AGAR</name>
<dbReference type="Pfam" id="PF12796">
    <property type="entry name" value="Ank_2"/>
    <property type="match status" value="4"/>
</dbReference>
<keyword evidence="7" id="KW-1185">Reference proteome</keyword>
<feature type="repeat" description="ANK" evidence="3">
    <location>
        <begin position="646"/>
        <end position="675"/>
    </location>
</feature>
<dbReference type="Pfam" id="PF24883">
    <property type="entry name" value="NPHP3_N"/>
    <property type="match status" value="1"/>
</dbReference>
<feature type="repeat" description="ANK" evidence="3">
    <location>
        <begin position="676"/>
        <end position="708"/>
    </location>
</feature>
<comment type="caution">
    <text evidence="6">The sequence shown here is derived from an EMBL/GenBank/DDBJ whole genome shotgun (WGS) entry which is preliminary data.</text>
</comment>
<dbReference type="Pfam" id="PF22939">
    <property type="entry name" value="WHD_GPIID"/>
    <property type="match status" value="1"/>
</dbReference>
<organism evidence="6 7">
    <name type="scientific">Mycena belliarum</name>
    <dbReference type="NCBI Taxonomy" id="1033014"/>
    <lineage>
        <taxon>Eukaryota</taxon>
        <taxon>Fungi</taxon>
        <taxon>Dikarya</taxon>
        <taxon>Basidiomycota</taxon>
        <taxon>Agaricomycotina</taxon>
        <taxon>Agaricomycetes</taxon>
        <taxon>Agaricomycetidae</taxon>
        <taxon>Agaricales</taxon>
        <taxon>Marasmiineae</taxon>
        <taxon>Mycenaceae</taxon>
        <taxon>Mycena</taxon>
    </lineage>
</organism>
<dbReference type="PRINTS" id="PR01415">
    <property type="entry name" value="ANKYRIN"/>
</dbReference>
<feature type="repeat" description="ANK" evidence="3">
    <location>
        <begin position="547"/>
        <end position="576"/>
    </location>
</feature>
<accession>A0AAD6TYW7</accession>
<feature type="repeat" description="ANK" evidence="3">
    <location>
        <begin position="613"/>
        <end position="642"/>
    </location>
</feature>
<feature type="repeat" description="ANK" evidence="3">
    <location>
        <begin position="776"/>
        <end position="805"/>
    </location>
</feature>
<protein>
    <submittedName>
        <fullName evidence="6">Ankyrin repeat-containing domain protein</fullName>
    </submittedName>
</protein>
<dbReference type="Gene3D" id="1.25.40.20">
    <property type="entry name" value="Ankyrin repeat-containing domain"/>
    <property type="match status" value="2"/>
</dbReference>